<keyword evidence="2" id="KW-0804">Transcription</keyword>
<dbReference type="Pfam" id="PF02909">
    <property type="entry name" value="TetR_C_1"/>
    <property type="match status" value="1"/>
</dbReference>
<dbReference type="InterPro" id="IPR036271">
    <property type="entry name" value="Tet_transcr_reg_TetR-rel_C_sf"/>
</dbReference>
<dbReference type="AlphaFoldDB" id="A0A0R0CGE0"/>
<dbReference type="SUPFAM" id="SSF48498">
    <property type="entry name" value="Tetracyclin repressor-like, C-terminal domain"/>
    <property type="match status" value="1"/>
</dbReference>
<evidence type="ECO:0000256" key="2">
    <source>
        <dbReference type="ARBA" id="ARBA00023163"/>
    </source>
</evidence>
<accession>A0A0R0CGE0</accession>
<organism evidence="4 5">
    <name type="scientific">Stenotrophomonas humi</name>
    <dbReference type="NCBI Taxonomy" id="405444"/>
    <lineage>
        <taxon>Bacteria</taxon>
        <taxon>Pseudomonadati</taxon>
        <taxon>Pseudomonadota</taxon>
        <taxon>Gammaproteobacteria</taxon>
        <taxon>Lysobacterales</taxon>
        <taxon>Lysobacteraceae</taxon>
        <taxon>Stenotrophomonas</taxon>
    </lineage>
</organism>
<dbReference type="InterPro" id="IPR004111">
    <property type="entry name" value="Repressor_TetR_C"/>
</dbReference>
<feature type="domain" description="Tetracycline repressor TetR C-terminal" evidence="3">
    <location>
        <begin position="87"/>
        <end position="223"/>
    </location>
</feature>
<dbReference type="Proteomes" id="UP000050864">
    <property type="component" value="Unassembled WGS sequence"/>
</dbReference>
<proteinExistence type="predicted"/>
<dbReference type="Gene3D" id="1.10.357.10">
    <property type="entry name" value="Tetracycline Repressor, domain 2"/>
    <property type="match status" value="1"/>
</dbReference>
<comment type="caution">
    <text evidence="4">The sequence shown here is derived from an EMBL/GenBank/DDBJ whole genome shotgun (WGS) entry which is preliminary data.</text>
</comment>
<dbReference type="EMBL" id="LDJI01000014">
    <property type="protein sequence ID" value="KRG64323.1"/>
    <property type="molecule type" value="Genomic_DNA"/>
</dbReference>
<dbReference type="Gene3D" id="1.10.10.60">
    <property type="entry name" value="Homeodomain-like"/>
    <property type="match status" value="1"/>
</dbReference>
<dbReference type="PATRIC" id="fig|405444.3.peg.657"/>
<reference evidence="4 5" key="1">
    <citation type="submission" date="2015-05" db="EMBL/GenBank/DDBJ databases">
        <title>Genome sequencing and analysis of members of genus Stenotrophomonas.</title>
        <authorList>
            <person name="Patil P.P."/>
            <person name="Midha S."/>
            <person name="Patil P.B."/>
        </authorList>
    </citation>
    <scope>NUCLEOTIDE SEQUENCE [LARGE SCALE GENOMIC DNA]</scope>
    <source>
        <strain evidence="4 5">DSM 18929</strain>
    </source>
</reference>
<sequence length="227" mass="24610">MPRIRKPTTTTAQRKPGKRAGLDLQQIVDAARLIEVDALSMQSLADSLSVDRKALNYHVKDKPTLLGLMAMDAFSARFSGTDIAAADSWEDACRIYGMGFFEGVRSVGGLAEYLWFGGSVAAWALEPSEALFQRLKDAGFADEAAVRLVAMLISMSLSHARDAAQAVAEGDRPRTRALKAALRDAQPVAYTNLSRIAELGVDTYGTTQMEVVLDMLIAGARTRLEKT</sequence>
<protein>
    <recommendedName>
        <fullName evidence="3">Tetracycline repressor TetR C-terminal domain-containing protein</fullName>
    </recommendedName>
</protein>
<dbReference type="RefSeq" id="WP_057633206.1">
    <property type="nucleotide sequence ID" value="NZ_LDJI01000014.1"/>
</dbReference>
<keyword evidence="1" id="KW-0805">Transcription regulation</keyword>
<gene>
    <name evidence="4" type="ORF">ABB26_08295</name>
</gene>
<keyword evidence="5" id="KW-1185">Reference proteome</keyword>
<name>A0A0R0CGE0_9GAMM</name>
<evidence type="ECO:0000256" key="1">
    <source>
        <dbReference type="ARBA" id="ARBA00023015"/>
    </source>
</evidence>
<evidence type="ECO:0000313" key="5">
    <source>
        <dbReference type="Proteomes" id="UP000050864"/>
    </source>
</evidence>
<evidence type="ECO:0000313" key="4">
    <source>
        <dbReference type="EMBL" id="KRG64323.1"/>
    </source>
</evidence>
<evidence type="ECO:0000259" key="3">
    <source>
        <dbReference type="Pfam" id="PF02909"/>
    </source>
</evidence>
<dbReference type="GO" id="GO:0045892">
    <property type="term" value="P:negative regulation of DNA-templated transcription"/>
    <property type="evidence" value="ECO:0007669"/>
    <property type="project" value="InterPro"/>
</dbReference>